<evidence type="ECO:0000313" key="2">
    <source>
        <dbReference type="Proteomes" id="UP000293296"/>
    </source>
</evidence>
<reference evidence="1 2" key="1">
    <citation type="submission" date="2018-02" db="EMBL/GenBank/DDBJ databases">
        <title>Genome sequence of Desulfovibrio carbinolicus DSM 3852.</title>
        <authorList>
            <person name="Wilbanks E."/>
            <person name="Skennerton C.T."/>
            <person name="Orphan V.J."/>
        </authorList>
    </citation>
    <scope>NUCLEOTIDE SEQUENCE [LARGE SCALE GENOMIC DNA]</scope>
    <source>
        <strain evidence="1 2">DSM 3852</strain>
    </source>
</reference>
<dbReference type="AlphaFoldDB" id="A0A4V0YR20"/>
<dbReference type="KEGG" id="dcb:C3Y92_13990"/>
<proteinExistence type="predicted"/>
<name>A0A4V0YR20_9BACT</name>
<organism evidence="1 2">
    <name type="scientific">Solidesulfovibrio carbinolicus</name>
    <dbReference type="NCBI Taxonomy" id="296842"/>
    <lineage>
        <taxon>Bacteria</taxon>
        <taxon>Pseudomonadati</taxon>
        <taxon>Thermodesulfobacteriota</taxon>
        <taxon>Desulfovibrionia</taxon>
        <taxon>Desulfovibrionales</taxon>
        <taxon>Desulfovibrionaceae</taxon>
        <taxon>Solidesulfovibrio</taxon>
    </lineage>
</organism>
<dbReference type="EMBL" id="CP026538">
    <property type="protein sequence ID" value="QAZ68272.1"/>
    <property type="molecule type" value="Genomic_DNA"/>
</dbReference>
<evidence type="ECO:0000313" key="1">
    <source>
        <dbReference type="EMBL" id="QAZ68272.1"/>
    </source>
</evidence>
<accession>A0A4V0YR20</accession>
<sequence length="179" mass="19971">MNFSIDGDWALDSIGMGGEWGRTWHSAPQATNIVFRVKSNGPHTVTLHPTNGVFDITPEVVPLTKIENLQLSGDFEVYASDGSGGWNAFDPMHDMTMESPGIFTKDIRLTGGRAYSYKYSANRLGWAIPLVDYPYDGYARLATHGNPPPMRYDCPRDGIYRFRADTITGAYHVELVKHL</sequence>
<dbReference type="Proteomes" id="UP000293296">
    <property type="component" value="Chromosome"/>
</dbReference>
<gene>
    <name evidence="1" type="ORF">C3Y92_13990</name>
</gene>
<keyword evidence="2" id="KW-1185">Reference proteome</keyword>
<protein>
    <submittedName>
        <fullName evidence="1">Uncharacterized protein</fullName>
    </submittedName>
</protein>